<organism evidence="1 2">
    <name type="scientific">Leptospirillum ferriphilum (strain ML-04)</name>
    <dbReference type="NCBI Taxonomy" id="1048260"/>
    <lineage>
        <taxon>Bacteria</taxon>
        <taxon>Pseudomonadati</taxon>
        <taxon>Nitrospirota</taxon>
        <taxon>Nitrospiria</taxon>
        <taxon>Nitrospirales</taxon>
        <taxon>Nitrospiraceae</taxon>
        <taxon>Leptospirillum</taxon>
    </lineage>
</organism>
<dbReference type="PATRIC" id="fig|1048260.3.peg.688"/>
<dbReference type="EMBL" id="CP002919">
    <property type="protein sequence ID" value="AFS52873.1"/>
    <property type="molecule type" value="Genomic_DNA"/>
</dbReference>
<dbReference type="Proteomes" id="UP000006177">
    <property type="component" value="Chromosome"/>
</dbReference>
<evidence type="ECO:0000313" key="2">
    <source>
        <dbReference type="Proteomes" id="UP000006177"/>
    </source>
</evidence>
<sequence>MLAAGKGSLHALHGAGSRIHSGPCLNAGFCGKDSMRACRLSWPGKEPKDAGKEDDLKEADPEPSRVFHIFILEEILSGVNSGSFAPCSGHRPGRLGLILSATLGHVPTKYPVATRISHMNNIPSGY</sequence>
<proteinExistence type="predicted"/>
<name>J9ZAI8_LEPFM</name>
<evidence type="ECO:0000313" key="1">
    <source>
        <dbReference type="EMBL" id="AFS52873.1"/>
    </source>
</evidence>
<dbReference type="HOGENOM" id="CLU_1978761_0_0_0"/>
<reference evidence="1 2" key="1">
    <citation type="journal article" date="2011" name="J. Microbiol.">
        <title>Complete genome of Leptospirillum ferriphilum ML-04 provides insight into its physiology and environmental adaptation.</title>
        <authorList>
            <person name="Mi S."/>
            <person name="Song J."/>
            <person name="Lin J."/>
            <person name="Che Y."/>
            <person name="Zheng H."/>
            <person name="Lin J."/>
        </authorList>
    </citation>
    <scope>NUCLEOTIDE SEQUENCE [LARGE SCALE GENOMIC DNA]</scope>
    <source>
        <strain evidence="1 2">ML-04</strain>
    </source>
</reference>
<dbReference type="KEGG" id="lfi:LFML04_0638"/>
<dbReference type="STRING" id="1048260.LFML04_0638"/>
<accession>J9ZAI8</accession>
<dbReference type="AlphaFoldDB" id="J9ZAI8"/>
<gene>
    <name evidence="1" type="ordered locus">LFML04_0638</name>
</gene>
<protein>
    <submittedName>
        <fullName evidence="1">Uncharacterized protein</fullName>
    </submittedName>
</protein>